<evidence type="ECO:0000313" key="2">
    <source>
        <dbReference type="Proteomes" id="UP000324222"/>
    </source>
</evidence>
<organism evidence="1 2">
    <name type="scientific">Portunus trituberculatus</name>
    <name type="common">Swimming crab</name>
    <name type="synonym">Neptunus trituberculatus</name>
    <dbReference type="NCBI Taxonomy" id="210409"/>
    <lineage>
        <taxon>Eukaryota</taxon>
        <taxon>Metazoa</taxon>
        <taxon>Ecdysozoa</taxon>
        <taxon>Arthropoda</taxon>
        <taxon>Crustacea</taxon>
        <taxon>Multicrustacea</taxon>
        <taxon>Malacostraca</taxon>
        <taxon>Eumalacostraca</taxon>
        <taxon>Eucarida</taxon>
        <taxon>Decapoda</taxon>
        <taxon>Pleocyemata</taxon>
        <taxon>Brachyura</taxon>
        <taxon>Eubrachyura</taxon>
        <taxon>Portunoidea</taxon>
        <taxon>Portunidae</taxon>
        <taxon>Portuninae</taxon>
        <taxon>Portunus</taxon>
    </lineage>
</organism>
<dbReference type="Proteomes" id="UP000324222">
    <property type="component" value="Unassembled WGS sequence"/>
</dbReference>
<dbReference type="EMBL" id="VSRR010000065">
    <property type="protein sequence ID" value="MPC09334.1"/>
    <property type="molecule type" value="Genomic_DNA"/>
</dbReference>
<comment type="caution">
    <text evidence="1">The sequence shown here is derived from an EMBL/GenBank/DDBJ whole genome shotgun (WGS) entry which is preliminary data.</text>
</comment>
<sequence>MNGEPCTFCPATATSTTYDPTSVVTKATRYTFSPLSVSWYDTGRLAGPVGIEHNYEYQS</sequence>
<dbReference type="AlphaFoldDB" id="A0A5B7CKT6"/>
<reference evidence="1 2" key="1">
    <citation type="submission" date="2019-05" db="EMBL/GenBank/DDBJ databases">
        <title>Another draft genome of Portunus trituberculatus and its Hox gene families provides insights of decapod evolution.</title>
        <authorList>
            <person name="Jeong J.-H."/>
            <person name="Song I."/>
            <person name="Kim S."/>
            <person name="Choi T."/>
            <person name="Kim D."/>
            <person name="Ryu S."/>
            <person name="Kim W."/>
        </authorList>
    </citation>
    <scope>NUCLEOTIDE SEQUENCE [LARGE SCALE GENOMIC DNA]</scope>
    <source>
        <tissue evidence="1">Muscle</tissue>
    </source>
</reference>
<proteinExistence type="predicted"/>
<name>A0A5B7CKT6_PORTR</name>
<protein>
    <submittedName>
        <fullName evidence="1">Uncharacterized protein</fullName>
    </submittedName>
</protein>
<evidence type="ECO:0000313" key="1">
    <source>
        <dbReference type="EMBL" id="MPC09334.1"/>
    </source>
</evidence>
<keyword evidence="2" id="KW-1185">Reference proteome</keyword>
<gene>
    <name evidence="1" type="ORF">E2C01_001943</name>
</gene>
<accession>A0A5B7CKT6</accession>